<feature type="transmembrane region" description="Helical" evidence="1">
    <location>
        <begin position="117"/>
        <end position="143"/>
    </location>
</feature>
<keyword evidence="1" id="KW-0472">Membrane</keyword>
<feature type="transmembrane region" description="Helical" evidence="1">
    <location>
        <begin position="35"/>
        <end position="56"/>
    </location>
</feature>
<reference evidence="2 3" key="1">
    <citation type="submission" date="2020-04" db="EMBL/GenBank/DDBJ databases">
        <title>Thermobifida alba genome sequencing and assembly.</title>
        <authorList>
            <person name="Luzics S."/>
            <person name="Horvath B."/>
            <person name="Nagy I."/>
            <person name="Toth A."/>
            <person name="Nagy I."/>
            <person name="Kukolya J."/>
        </authorList>
    </citation>
    <scope>NUCLEOTIDE SEQUENCE [LARGE SCALE GENOMIC DNA]</scope>
    <source>
        <strain evidence="2 3">DSM 43795</strain>
    </source>
</reference>
<keyword evidence="1" id="KW-0812">Transmembrane</keyword>
<feature type="transmembrane region" description="Helical" evidence="1">
    <location>
        <begin position="186"/>
        <end position="204"/>
    </location>
</feature>
<organism evidence="2 3">
    <name type="scientific">Thermobifida alba</name>
    <name type="common">Thermomonospora alba</name>
    <dbReference type="NCBI Taxonomy" id="53522"/>
    <lineage>
        <taxon>Bacteria</taxon>
        <taxon>Bacillati</taxon>
        <taxon>Actinomycetota</taxon>
        <taxon>Actinomycetes</taxon>
        <taxon>Streptosporangiales</taxon>
        <taxon>Nocardiopsidaceae</taxon>
        <taxon>Thermobifida</taxon>
    </lineage>
</organism>
<dbReference type="EMBL" id="CP051627">
    <property type="protein sequence ID" value="UPT19776.1"/>
    <property type="molecule type" value="Genomic_DNA"/>
</dbReference>
<evidence type="ECO:0000313" key="2">
    <source>
        <dbReference type="EMBL" id="UPT19776.1"/>
    </source>
</evidence>
<sequence length="260" mass="25902">MANTTARTGTARAGGGLPGALAAEWTKLWGLRSTWTCLAAALVLAAGTCVMGAESILHSGGATRIDAQALTQMATLLPQFALVALASLVVTGEYAAGAARTTLTAVPRRGVLLAAKAVVTAVVALLAGVLIGLVSLAVTAWYFGDALEVSASGLFHALLGPGLFLAPLALLVLGAGAALRSTAGTVTGAIGLLVGVPLLAQIIGSRRLLEVVDYTPTPLGQVLTSGVDVPHSPALSALFMVCWAAGGLAVGYAALRGRDA</sequence>
<dbReference type="Proteomes" id="UP000832041">
    <property type="component" value="Chromosome"/>
</dbReference>
<proteinExistence type="predicted"/>
<feature type="transmembrane region" description="Helical" evidence="1">
    <location>
        <begin position="76"/>
        <end position="96"/>
    </location>
</feature>
<evidence type="ECO:0000313" key="3">
    <source>
        <dbReference type="Proteomes" id="UP000832041"/>
    </source>
</evidence>
<keyword evidence="1" id="KW-1133">Transmembrane helix</keyword>
<feature type="transmembrane region" description="Helical" evidence="1">
    <location>
        <begin position="155"/>
        <end position="179"/>
    </location>
</feature>
<protein>
    <submittedName>
        <fullName evidence="2">ABC transporter permease</fullName>
    </submittedName>
</protein>
<accession>A0ABY4KYH1</accession>
<keyword evidence="3" id="KW-1185">Reference proteome</keyword>
<dbReference type="RefSeq" id="WP_248592005.1">
    <property type="nucleotide sequence ID" value="NZ_BAABEB010000010.1"/>
</dbReference>
<evidence type="ECO:0000256" key="1">
    <source>
        <dbReference type="SAM" id="Phobius"/>
    </source>
</evidence>
<gene>
    <name evidence="2" type="ORF">FOF52_01335</name>
</gene>
<feature type="transmembrane region" description="Helical" evidence="1">
    <location>
        <begin position="234"/>
        <end position="255"/>
    </location>
</feature>
<name>A0ABY4KYH1_THEAE</name>